<dbReference type="Pfam" id="PF10825">
    <property type="entry name" value="DUF2752"/>
    <property type="match status" value="1"/>
</dbReference>
<evidence type="ECO:0000313" key="3">
    <source>
        <dbReference type="Proteomes" id="UP000199315"/>
    </source>
</evidence>
<accession>A0A1D3TQZ8</accession>
<dbReference type="RefSeq" id="WP_091230868.1">
    <property type="nucleotide sequence ID" value="NZ_FMKA01000003.1"/>
</dbReference>
<sequence length="135" mass="15280">MKSRLKGQFLIPVLAILIFYILARMAGIGTGCYIKGTFGIPCPGCGMTRAFLHLFRGDLAGAFYYHPLFLLPAVILILLIYEFRRKARIPVVIWIVSVVLMLAVYAVRMILYFPDTAPMDYYSGAVLPRLLDFIR</sequence>
<keyword evidence="1" id="KW-0812">Transmembrane</keyword>
<dbReference type="AlphaFoldDB" id="A0A1D3TQZ8"/>
<dbReference type="Proteomes" id="UP000199315">
    <property type="component" value="Unassembled WGS sequence"/>
</dbReference>
<proteinExistence type="predicted"/>
<keyword evidence="1" id="KW-1133">Transmembrane helix</keyword>
<evidence type="ECO:0008006" key="4">
    <source>
        <dbReference type="Google" id="ProtNLM"/>
    </source>
</evidence>
<dbReference type="InterPro" id="IPR021215">
    <property type="entry name" value="DUF2752"/>
</dbReference>
<keyword evidence="1" id="KW-0472">Membrane</keyword>
<name>A0A1D3TQZ8_9FIRM</name>
<dbReference type="STRING" id="1619234.SAMN05421730_1003133"/>
<dbReference type="EMBL" id="FMKA01000003">
    <property type="protein sequence ID" value="SCP96038.1"/>
    <property type="molecule type" value="Genomic_DNA"/>
</dbReference>
<reference evidence="2 3" key="1">
    <citation type="submission" date="2016-09" db="EMBL/GenBank/DDBJ databases">
        <authorList>
            <person name="Capua I."/>
            <person name="De Benedictis P."/>
            <person name="Joannis T."/>
            <person name="Lombin L.H."/>
            <person name="Cattoli G."/>
        </authorList>
    </citation>
    <scope>NUCLEOTIDE SEQUENCE [LARGE SCALE GENOMIC DNA]</scope>
    <source>
        <strain evidence="2 3">GluBS11</strain>
    </source>
</reference>
<evidence type="ECO:0000256" key="1">
    <source>
        <dbReference type="SAM" id="Phobius"/>
    </source>
</evidence>
<protein>
    <recommendedName>
        <fullName evidence="4">DUF2752 domain-containing protein</fullName>
    </recommendedName>
</protein>
<dbReference type="OrthoDB" id="9815897at2"/>
<feature type="transmembrane region" description="Helical" evidence="1">
    <location>
        <begin position="63"/>
        <end position="81"/>
    </location>
</feature>
<evidence type="ECO:0000313" key="2">
    <source>
        <dbReference type="EMBL" id="SCP96038.1"/>
    </source>
</evidence>
<gene>
    <name evidence="2" type="ORF">SAMN05421730_1003133</name>
</gene>
<organism evidence="2 3">
    <name type="scientific">Anaerobium acetethylicum</name>
    <dbReference type="NCBI Taxonomy" id="1619234"/>
    <lineage>
        <taxon>Bacteria</taxon>
        <taxon>Bacillati</taxon>
        <taxon>Bacillota</taxon>
        <taxon>Clostridia</taxon>
        <taxon>Lachnospirales</taxon>
        <taxon>Lachnospiraceae</taxon>
        <taxon>Anaerobium</taxon>
    </lineage>
</organism>
<feature type="transmembrane region" description="Helical" evidence="1">
    <location>
        <begin position="93"/>
        <end position="113"/>
    </location>
</feature>
<keyword evidence="3" id="KW-1185">Reference proteome</keyword>